<proteinExistence type="predicted"/>
<dbReference type="EMBL" id="LAZR01000797">
    <property type="protein sequence ID" value="KKN57594.1"/>
    <property type="molecule type" value="Genomic_DNA"/>
</dbReference>
<dbReference type="AlphaFoldDB" id="A0A0F9RS87"/>
<organism evidence="1">
    <name type="scientific">marine sediment metagenome</name>
    <dbReference type="NCBI Taxonomy" id="412755"/>
    <lineage>
        <taxon>unclassified sequences</taxon>
        <taxon>metagenomes</taxon>
        <taxon>ecological metagenomes</taxon>
    </lineage>
</organism>
<reference evidence="1" key="1">
    <citation type="journal article" date="2015" name="Nature">
        <title>Complex archaea that bridge the gap between prokaryotes and eukaryotes.</title>
        <authorList>
            <person name="Spang A."/>
            <person name="Saw J.H."/>
            <person name="Jorgensen S.L."/>
            <person name="Zaremba-Niedzwiedzka K."/>
            <person name="Martijn J."/>
            <person name="Lind A.E."/>
            <person name="van Eijk R."/>
            <person name="Schleper C."/>
            <person name="Guy L."/>
            <person name="Ettema T.J."/>
        </authorList>
    </citation>
    <scope>NUCLEOTIDE SEQUENCE</scope>
</reference>
<name>A0A0F9RS87_9ZZZZ</name>
<accession>A0A0F9RS87</accession>
<gene>
    <name evidence="1" type="ORF">LCGC14_0560780</name>
</gene>
<comment type="caution">
    <text evidence="1">The sequence shown here is derived from an EMBL/GenBank/DDBJ whole genome shotgun (WGS) entry which is preliminary data.</text>
</comment>
<evidence type="ECO:0000313" key="1">
    <source>
        <dbReference type="EMBL" id="KKN57594.1"/>
    </source>
</evidence>
<protein>
    <submittedName>
        <fullName evidence="1">Uncharacterized protein</fullName>
    </submittedName>
</protein>
<sequence>MNYVQIEEKNKEFLKEYIKETLNIMKFTKNGHLPINTLFPLDVRKVIISSKISIQGADLAKEEIRLLIFKSLKNLKTKGTTSLFLEEFNKDLNSEIALYLSLPENEYCLIFPLYNNSDEISRKRKYKVREMEFKKKSWDEIKKFSGWKDFTKRVSQLINLPYNPDELMKIMINKFIPLIIFTKGRSADHAFQNAYIKYDLFCSILNLSDNLSARTYFFGGPPTHLEAIFPSPYYIVFKSGGDYETLYITYEKYKYDKKGQIKRKNLIFMEKIMNHLERKDEKLRFLIEDSILKYGQALNTLDWRYAFLDLWQILENLSLCRLENYFKMETVINRINALLGENNSSAAILLEELKDTRNKLVHDGEFSKEGLLTFNLLKIIVDRSLLKIFSSQKKFSNTNSLKLFFQHISQSDSNLKETKRIINMIQRSRSKL</sequence>